<comment type="cofactor">
    <cofactor evidence="10">
        <name>Mg(2+)</name>
        <dbReference type="ChEBI" id="CHEBI:18420"/>
    </cofactor>
</comment>
<evidence type="ECO:0000256" key="8">
    <source>
        <dbReference type="ARBA" id="ARBA00023150"/>
    </source>
</evidence>
<evidence type="ECO:0000259" key="11">
    <source>
        <dbReference type="SMART" id="SM00852"/>
    </source>
</evidence>
<proteinExistence type="inferred from homology"/>
<dbReference type="InterPro" id="IPR024370">
    <property type="entry name" value="PBP_domain"/>
</dbReference>
<dbReference type="Pfam" id="PF12727">
    <property type="entry name" value="PBP_like"/>
    <property type="match status" value="1"/>
</dbReference>
<comment type="catalytic activity">
    <reaction evidence="9">
        <text>adenylyl-molybdopterin + molybdate = Mo-molybdopterin + AMP + H(+)</text>
        <dbReference type="Rhea" id="RHEA:35047"/>
        <dbReference type="ChEBI" id="CHEBI:15378"/>
        <dbReference type="ChEBI" id="CHEBI:36264"/>
        <dbReference type="ChEBI" id="CHEBI:62727"/>
        <dbReference type="ChEBI" id="CHEBI:71302"/>
        <dbReference type="ChEBI" id="CHEBI:456215"/>
        <dbReference type="EC" id="2.10.1.1"/>
    </reaction>
</comment>
<keyword evidence="8 10" id="KW-0501">Molybdenum cofactor biosynthesis</keyword>
<dbReference type="UniPathway" id="UPA00344"/>
<comment type="similarity">
    <text evidence="4 10">Belongs to the MoeA family.</text>
</comment>
<evidence type="ECO:0000256" key="7">
    <source>
        <dbReference type="ARBA" id="ARBA00022505"/>
    </source>
</evidence>
<dbReference type="InterPro" id="IPR005110">
    <property type="entry name" value="MoeA_linker/N"/>
</dbReference>
<dbReference type="InterPro" id="IPR008284">
    <property type="entry name" value="MoCF_biosynth_CS"/>
</dbReference>
<dbReference type="Gene3D" id="3.40.980.10">
    <property type="entry name" value="MoaB/Mog-like domain"/>
    <property type="match status" value="1"/>
</dbReference>
<dbReference type="Gene3D" id="2.170.190.11">
    <property type="entry name" value="Molybdopterin biosynthesis moea protein, domain 3"/>
    <property type="match status" value="1"/>
</dbReference>
<dbReference type="GO" id="GO:0046872">
    <property type="term" value="F:metal ion binding"/>
    <property type="evidence" value="ECO:0007669"/>
    <property type="project" value="UniProtKB-UniRule"/>
</dbReference>
<organism evidence="12 13">
    <name type="scientific">Desmospora activa DSM 45169</name>
    <dbReference type="NCBI Taxonomy" id="1121389"/>
    <lineage>
        <taxon>Bacteria</taxon>
        <taxon>Bacillati</taxon>
        <taxon>Bacillota</taxon>
        <taxon>Bacilli</taxon>
        <taxon>Bacillales</taxon>
        <taxon>Thermoactinomycetaceae</taxon>
        <taxon>Desmospora</taxon>
    </lineage>
</organism>
<comment type="pathway">
    <text evidence="3 10">Cofactor biosynthesis; molybdopterin biosynthesis.</text>
</comment>
<dbReference type="GO" id="GO:0006777">
    <property type="term" value="P:Mo-molybdopterin cofactor biosynthetic process"/>
    <property type="evidence" value="ECO:0007669"/>
    <property type="project" value="UniProtKB-UniRule"/>
</dbReference>
<evidence type="ECO:0000256" key="5">
    <source>
        <dbReference type="ARBA" id="ARBA00013269"/>
    </source>
</evidence>
<keyword evidence="10" id="KW-0808">Transferase</keyword>
<keyword evidence="13" id="KW-1185">Reference proteome</keyword>
<dbReference type="Gene3D" id="3.90.105.10">
    <property type="entry name" value="Molybdopterin biosynthesis moea protein, domain 2"/>
    <property type="match status" value="1"/>
</dbReference>
<dbReference type="InterPro" id="IPR036425">
    <property type="entry name" value="MoaB/Mog-like_dom_sf"/>
</dbReference>
<dbReference type="PANTHER" id="PTHR10192:SF16">
    <property type="entry name" value="MOLYBDOPTERIN MOLYBDENUMTRANSFERASE"/>
    <property type="match status" value="1"/>
</dbReference>
<evidence type="ECO:0000256" key="6">
    <source>
        <dbReference type="ARBA" id="ARBA00021108"/>
    </source>
</evidence>
<keyword evidence="10" id="KW-0460">Magnesium</keyword>
<dbReference type="Proteomes" id="UP000241639">
    <property type="component" value="Unassembled WGS sequence"/>
</dbReference>
<dbReference type="PROSITE" id="PS01079">
    <property type="entry name" value="MOCF_BIOSYNTHESIS_2"/>
    <property type="match status" value="1"/>
</dbReference>
<dbReference type="EC" id="2.10.1.1" evidence="5 10"/>
<dbReference type="SUPFAM" id="SSF63867">
    <property type="entry name" value="MoeA C-terminal domain-like"/>
    <property type="match status" value="1"/>
</dbReference>
<dbReference type="SUPFAM" id="SSF63882">
    <property type="entry name" value="MoeA N-terminal region -like"/>
    <property type="match status" value="1"/>
</dbReference>
<dbReference type="SMART" id="SM00852">
    <property type="entry name" value="MoCF_biosynth"/>
    <property type="match status" value="1"/>
</dbReference>
<dbReference type="GO" id="GO:0061599">
    <property type="term" value="F:molybdopterin molybdotransferase activity"/>
    <property type="evidence" value="ECO:0007669"/>
    <property type="project" value="UniProtKB-UniRule"/>
</dbReference>
<dbReference type="InterPro" id="IPR036688">
    <property type="entry name" value="MoeA_C_domain_IV_sf"/>
</dbReference>
<sequence length="619" mass="66913">MEKDGAVTVQEALDRLLQAAPPRPGIERIPTQQARNRYMAEPVQAQLSMPSYSASAIDGIAVRSEATQAASPHTPMKLREGEDFAWINTGDPIPAWADAVIMVEHVNVEGEGCVAITRPASSFQHVRQTGEDVAAGEVLLSAGQKIRPVDQAVLLAGGVWEVPVLTRPLVTIIATGRELVPPGLEPQRGEIVEFNSTLLGETLREWGAITRYGGIVPDDPALIRQTLEHALEQSDLVIVNAGSSKGAKDFVPSVLKEMGTLLVHGVSARPGKPAALAVVAGKPVLGLPGYPVSAYLGLEWFAKPWIRKWRGERTSHEEEVPARLSQPVHTRMGAEDHLRVRLLAGPDGNWDAIPLTKGAGVTFSLSQADGWIKVPADSSQWTAGKNVSVRLTRPLSLLRDRILVAGGDAPALDILLSAWSKQSGRAVARYVTGMQDALDRWRKGTCAAVVVETDGTDTLPECEERDTDLSHALPLGDVTWGWIVQKGNPDAIVGIQDWHRSDLHWILPPSGHSGRIFLEKAAVYAGVSIPLHRKEEPSYLKAAAAVYGEGAAAAWGIAFAEYADTVDFLPIARRRLSLLVTPSLLKETEGEILLQLLQDQPLRKVLQRSGLDKPTIIRG</sequence>
<evidence type="ECO:0000256" key="10">
    <source>
        <dbReference type="RuleBase" id="RU365090"/>
    </source>
</evidence>
<evidence type="ECO:0000256" key="2">
    <source>
        <dbReference type="ARBA" id="ARBA00003487"/>
    </source>
</evidence>
<dbReference type="GO" id="GO:0005829">
    <property type="term" value="C:cytosol"/>
    <property type="evidence" value="ECO:0007669"/>
    <property type="project" value="TreeGrafter"/>
</dbReference>
<dbReference type="RefSeq" id="WP_170105685.1">
    <property type="nucleotide sequence ID" value="NZ_PZZP01000004.1"/>
</dbReference>
<protein>
    <recommendedName>
        <fullName evidence="6 10">Molybdopterin molybdenumtransferase</fullName>
        <ecNumber evidence="5 10">2.10.1.1</ecNumber>
    </recommendedName>
</protein>
<keyword evidence="7 10" id="KW-0500">Molybdenum</keyword>
<accession>A0A2T4Z0I5</accession>
<dbReference type="Pfam" id="PF03453">
    <property type="entry name" value="MoeA_N"/>
    <property type="match status" value="1"/>
</dbReference>
<dbReference type="CDD" id="cd00887">
    <property type="entry name" value="MoeA"/>
    <property type="match status" value="1"/>
</dbReference>
<evidence type="ECO:0000256" key="1">
    <source>
        <dbReference type="ARBA" id="ARBA00002901"/>
    </source>
</evidence>
<dbReference type="Pfam" id="PF00994">
    <property type="entry name" value="MoCF_biosynth"/>
    <property type="match status" value="1"/>
</dbReference>
<dbReference type="InterPro" id="IPR038987">
    <property type="entry name" value="MoeA-like"/>
</dbReference>
<feature type="domain" description="MoaB/Mog" evidence="11">
    <location>
        <begin position="171"/>
        <end position="308"/>
    </location>
</feature>
<dbReference type="InterPro" id="IPR001453">
    <property type="entry name" value="MoaB/Mog_dom"/>
</dbReference>
<dbReference type="Pfam" id="PF03454">
    <property type="entry name" value="MoeA_C"/>
    <property type="match status" value="1"/>
</dbReference>
<evidence type="ECO:0000313" key="13">
    <source>
        <dbReference type="Proteomes" id="UP000241639"/>
    </source>
</evidence>
<dbReference type="InterPro" id="IPR036135">
    <property type="entry name" value="MoeA_linker/N_sf"/>
</dbReference>
<gene>
    <name evidence="12" type="ORF">C8J48_3581</name>
</gene>
<keyword evidence="10" id="KW-0479">Metal-binding</keyword>
<evidence type="ECO:0000256" key="3">
    <source>
        <dbReference type="ARBA" id="ARBA00005046"/>
    </source>
</evidence>
<dbReference type="PANTHER" id="PTHR10192">
    <property type="entry name" value="MOLYBDOPTERIN BIOSYNTHESIS PROTEIN"/>
    <property type="match status" value="1"/>
</dbReference>
<dbReference type="InterPro" id="IPR005111">
    <property type="entry name" value="MoeA_C_domain_IV"/>
</dbReference>
<evidence type="ECO:0000313" key="12">
    <source>
        <dbReference type="EMBL" id="PTM53257.1"/>
    </source>
</evidence>
<comment type="function">
    <text evidence="1 10">Catalyzes the insertion of molybdate into adenylated molybdopterin with the concomitant release of AMP.</text>
</comment>
<dbReference type="EMBL" id="PZZP01000004">
    <property type="protein sequence ID" value="PTM53257.1"/>
    <property type="molecule type" value="Genomic_DNA"/>
</dbReference>
<dbReference type="AlphaFoldDB" id="A0A2T4Z0I5"/>
<name>A0A2T4Z0I5_9BACL</name>
<evidence type="ECO:0000256" key="9">
    <source>
        <dbReference type="ARBA" id="ARBA00047317"/>
    </source>
</evidence>
<comment type="function">
    <text evidence="2">May be involved in the biosynthesis of molybdopterin.</text>
</comment>
<comment type="caution">
    <text evidence="12">The sequence shown here is derived from an EMBL/GenBank/DDBJ whole genome shotgun (WGS) entry which is preliminary data.</text>
</comment>
<dbReference type="Gene3D" id="2.40.340.10">
    <property type="entry name" value="MoeA, C-terminal, domain IV"/>
    <property type="match status" value="1"/>
</dbReference>
<dbReference type="NCBIfam" id="TIGR00177">
    <property type="entry name" value="molyb_syn"/>
    <property type="match status" value="1"/>
</dbReference>
<dbReference type="SUPFAM" id="SSF53218">
    <property type="entry name" value="Molybdenum cofactor biosynthesis proteins"/>
    <property type="match status" value="1"/>
</dbReference>
<reference evidence="12 13" key="1">
    <citation type="submission" date="2018-04" db="EMBL/GenBank/DDBJ databases">
        <title>Genomic Encyclopedia of Archaeal and Bacterial Type Strains, Phase II (KMG-II): from individual species to whole genera.</title>
        <authorList>
            <person name="Goeker M."/>
        </authorList>
    </citation>
    <scope>NUCLEOTIDE SEQUENCE [LARGE SCALE GENOMIC DNA]</scope>
    <source>
        <strain evidence="12 13">DSM 45169</strain>
    </source>
</reference>
<evidence type="ECO:0000256" key="4">
    <source>
        <dbReference type="ARBA" id="ARBA00010763"/>
    </source>
</evidence>